<dbReference type="FunFam" id="3.40.50.970:FF:000001">
    <property type="entry name" value="Pyruvate dehydrogenase E1 beta subunit"/>
    <property type="match status" value="1"/>
</dbReference>
<dbReference type="InterPro" id="IPR033248">
    <property type="entry name" value="Transketolase_C"/>
</dbReference>
<evidence type="ECO:0000313" key="6">
    <source>
        <dbReference type="Proteomes" id="UP000823963"/>
    </source>
</evidence>
<dbReference type="Pfam" id="PF02780">
    <property type="entry name" value="Transketolase_C"/>
    <property type="match status" value="1"/>
</dbReference>
<dbReference type="GO" id="GO:0016491">
    <property type="term" value="F:oxidoreductase activity"/>
    <property type="evidence" value="ECO:0007669"/>
    <property type="project" value="UniProtKB-KW"/>
</dbReference>
<gene>
    <name evidence="5" type="ORF">H9861_04975</name>
</gene>
<dbReference type="PANTHER" id="PTHR43257">
    <property type="entry name" value="PYRUVATE DEHYDROGENASE E1 COMPONENT BETA SUBUNIT"/>
    <property type="match status" value="1"/>
</dbReference>
<dbReference type="InterPro" id="IPR005475">
    <property type="entry name" value="Transketolase-like_Pyr-bd"/>
</dbReference>
<dbReference type="Gene3D" id="3.40.50.920">
    <property type="match status" value="1"/>
</dbReference>
<evidence type="ECO:0000256" key="2">
    <source>
        <dbReference type="ARBA" id="ARBA00023002"/>
    </source>
</evidence>
<comment type="cofactor">
    <cofactor evidence="1">
        <name>thiamine diphosphate</name>
        <dbReference type="ChEBI" id="CHEBI:58937"/>
    </cofactor>
</comment>
<dbReference type="InterPro" id="IPR009014">
    <property type="entry name" value="Transketo_C/PFOR_II"/>
</dbReference>
<reference evidence="5" key="2">
    <citation type="submission" date="2021-04" db="EMBL/GenBank/DDBJ databases">
        <authorList>
            <person name="Gilroy R."/>
        </authorList>
    </citation>
    <scope>NUCLEOTIDE SEQUENCE</scope>
    <source>
        <strain evidence="5">6627</strain>
    </source>
</reference>
<evidence type="ECO:0000256" key="3">
    <source>
        <dbReference type="ARBA" id="ARBA00023052"/>
    </source>
</evidence>
<organism evidence="5 6">
    <name type="scientific">Candidatus Ligilactobacillus excrementigallinarum</name>
    <dbReference type="NCBI Taxonomy" id="2838641"/>
    <lineage>
        <taxon>Bacteria</taxon>
        <taxon>Bacillati</taxon>
        <taxon>Bacillota</taxon>
        <taxon>Bacilli</taxon>
        <taxon>Lactobacillales</taxon>
        <taxon>Lactobacillaceae</taxon>
        <taxon>Ligilactobacillus</taxon>
    </lineage>
</organism>
<keyword evidence="2" id="KW-0560">Oxidoreductase</keyword>
<dbReference type="SUPFAM" id="SSF52518">
    <property type="entry name" value="Thiamin diphosphate-binding fold (THDP-binding)"/>
    <property type="match status" value="1"/>
</dbReference>
<proteinExistence type="predicted"/>
<dbReference type="Proteomes" id="UP000823963">
    <property type="component" value="Unassembled WGS sequence"/>
</dbReference>
<feature type="domain" description="Transketolase-like pyrimidine-binding" evidence="4">
    <location>
        <begin position="4"/>
        <end position="179"/>
    </location>
</feature>
<dbReference type="AlphaFoldDB" id="A0A9D1UX43"/>
<dbReference type="InterPro" id="IPR029061">
    <property type="entry name" value="THDP-binding"/>
</dbReference>
<evidence type="ECO:0000259" key="4">
    <source>
        <dbReference type="SMART" id="SM00861"/>
    </source>
</evidence>
<dbReference type="SMART" id="SM00861">
    <property type="entry name" value="Transket_pyr"/>
    <property type="match status" value="1"/>
</dbReference>
<dbReference type="Gene3D" id="3.40.50.970">
    <property type="match status" value="1"/>
</dbReference>
<evidence type="ECO:0000256" key="1">
    <source>
        <dbReference type="ARBA" id="ARBA00001964"/>
    </source>
</evidence>
<dbReference type="PANTHER" id="PTHR43257:SF2">
    <property type="entry name" value="PYRUVATE DEHYDROGENASE E1 COMPONENT SUBUNIT BETA"/>
    <property type="match status" value="1"/>
</dbReference>
<dbReference type="SUPFAM" id="SSF52922">
    <property type="entry name" value="TK C-terminal domain-like"/>
    <property type="match status" value="1"/>
</dbReference>
<dbReference type="EMBL" id="DXFP01000046">
    <property type="protein sequence ID" value="HIX02090.1"/>
    <property type="molecule type" value="Genomic_DNA"/>
</dbReference>
<protein>
    <submittedName>
        <fullName evidence="5">Alpha-ketoacid dehydrogenase subunit beta</fullName>
    </submittedName>
</protein>
<keyword evidence="3" id="KW-0786">Thiamine pyrophosphate</keyword>
<dbReference type="FunFam" id="3.40.50.920:FF:000001">
    <property type="entry name" value="Pyruvate dehydrogenase E1 beta subunit"/>
    <property type="match status" value="1"/>
</dbReference>
<name>A0A9D1UX43_9LACO</name>
<dbReference type="Pfam" id="PF02779">
    <property type="entry name" value="Transket_pyr"/>
    <property type="match status" value="1"/>
</dbReference>
<accession>A0A9D1UX43</accession>
<evidence type="ECO:0000313" key="5">
    <source>
        <dbReference type="EMBL" id="HIX02090.1"/>
    </source>
</evidence>
<sequence>MAKLTMIKAINQALDQELKRDKRVLVFGEDVGRNGGVFRATDGLQKENGEDQVFDTPLAESGIIGLAAGLAYQGFRPVPEIQFFGFLYEAMDEVAAQIARQHYRTGGVQNMPVTIRSAFGGGVHTPEMHEDNLEGLVAQIPGLRVVIPSSPYDAKGLLISSIRCDDPVVFLEHMKLYRSMREEVPEQEYTIPLDKADVKREGSDITLVSYGYMVQECLKAADELEQDGISAEVVDLRTVSPIDEDTILESVKKTGKVIVVQEAQDQAGVGGQVSSIIAEKAILSLDAPVARISAPDSVYAFSAAEEDWMPNKADIVKKAKEIVNF</sequence>
<reference evidence="5" key="1">
    <citation type="journal article" date="2021" name="PeerJ">
        <title>Extensive microbial diversity within the chicken gut microbiome revealed by metagenomics and culture.</title>
        <authorList>
            <person name="Gilroy R."/>
            <person name="Ravi A."/>
            <person name="Getino M."/>
            <person name="Pursley I."/>
            <person name="Horton D.L."/>
            <person name="Alikhan N.F."/>
            <person name="Baker D."/>
            <person name="Gharbi K."/>
            <person name="Hall N."/>
            <person name="Watson M."/>
            <person name="Adriaenssens E.M."/>
            <person name="Foster-Nyarko E."/>
            <person name="Jarju S."/>
            <person name="Secka A."/>
            <person name="Antonio M."/>
            <person name="Oren A."/>
            <person name="Chaudhuri R.R."/>
            <person name="La Ragione R."/>
            <person name="Hildebrand F."/>
            <person name="Pallen M.J."/>
        </authorList>
    </citation>
    <scope>NUCLEOTIDE SEQUENCE</scope>
    <source>
        <strain evidence="5">6627</strain>
    </source>
</reference>
<dbReference type="CDD" id="cd07036">
    <property type="entry name" value="TPP_PYR_E1-PDHc-beta_like"/>
    <property type="match status" value="1"/>
</dbReference>
<comment type="caution">
    <text evidence="5">The sequence shown here is derived from an EMBL/GenBank/DDBJ whole genome shotgun (WGS) entry which is preliminary data.</text>
</comment>